<proteinExistence type="predicted"/>
<dbReference type="AlphaFoldDB" id="A0A9X2BPU3"/>
<name>A0A9X2BPU3_9BACL</name>
<dbReference type="RefSeq" id="WP_248551453.1">
    <property type="nucleotide sequence ID" value="NZ_JALPRK010000006.1"/>
</dbReference>
<dbReference type="PANTHER" id="PTHR43364">
    <property type="entry name" value="NADH-SPECIFIC METHYLGLYOXAL REDUCTASE-RELATED"/>
    <property type="match status" value="1"/>
</dbReference>
<dbReference type="PANTHER" id="PTHR43364:SF4">
    <property type="entry name" value="NAD(P)-LINKED OXIDOREDUCTASE SUPERFAMILY PROTEIN"/>
    <property type="match status" value="1"/>
</dbReference>
<dbReference type="Gene3D" id="3.20.20.100">
    <property type="entry name" value="NADP-dependent oxidoreductase domain"/>
    <property type="match status" value="1"/>
</dbReference>
<accession>A0A9X2BPU3</accession>
<dbReference type="GO" id="GO:0016491">
    <property type="term" value="F:oxidoreductase activity"/>
    <property type="evidence" value="ECO:0007669"/>
    <property type="project" value="UniProtKB-KW"/>
</dbReference>
<dbReference type="EMBL" id="JALPRK010000006">
    <property type="protein sequence ID" value="MCK8487247.1"/>
    <property type="molecule type" value="Genomic_DNA"/>
</dbReference>
<keyword evidence="4" id="KW-1185">Reference proteome</keyword>
<organism evidence="3 4">
    <name type="scientific">Paenibacillus mellifer</name>
    <dbReference type="NCBI Taxonomy" id="2937794"/>
    <lineage>
        <taxon>Bacteria</taxon>
        <taxon>Bacillati</taxon>
        <taxon>Bacillota</taxon>
        <taxon>Bacilli</taxon>
        <taxon>Bacillales</taxon>
        <taxon>Paenibacillaceae</taxon>
        <taxon>Paenibacillus</taxon>
    </lineage>
</organism>
<keyword evidence="1" id="KW-0560">Oxidoreductase</keyword>
<evidence type="ECO:0000313" key="3">
    <source>
        <dbReference type="EMBL" id="MCK8487247.1"/>
    </source>
</evidence>
<dbReference type="InterPro" id="IPR036812">
    <property type="entry name" value="NAD(P)_OxRdtase_dom_sf"/>
</dbReference>
<dbReference type="Proteomes" id="UP001139534">
    <property type="component" value="Unassembled WGS sequence"/>
</dbReference>
<dbReference type="Pfam" id="PF00248">
    <property type="entry name" value="Aldo_ket_red"/>
    <property type="match status" value="1"/>
</dbReference>
<reference evidence="3" key="1">
    <citation type="submission" date="2022-04" db="EMBL/GenBank/DDBJ databases">
        <authorList>
            <person name="Seo M.-J."/>
        </authorList>
    </citation>
    <scope>NUCLEOTIDE SEQUENCE</scope>
    <source>
        <strain evidence="3">MBLB2552</strain>
    </source>
</reference>
<dbReference type="InterPro" id="IPR023210">
    <property type="entry name" value="NADP_OxRdtase_dom"/>
</dbReference>
<dbReference type="InterPro" id="IPR050523">
    <property type="entry name" value="AKR_Detox_Biosynth"/>
</dbReference>
<protein>
    <submittedName>
        <fullName evidence="3">Aldo/keto reductase</fullName>
    </submittedName>
</protein>
<comment type="caution">
    <text evidence="3">The sequence shown here is derived from an EMBL/GenBank/DDBJ whole genome shotgun (WGS) entry which is preliminary data.</text>
</comment>
<gene>
    <name evidence="3" type="ORF">M0651_08700</name>
</gene>
<sequence>MKYRKLGKTGLNVSVVGIGTWQFGGEWGLNYTQAEVDAILDRGRELGINLIDTAECYGDHLSESFIGDYLSRRNREDWLVATKFGHQFHERFTRTDRFEAEAVLQQLDASLKALKTDYIDLYQFHSGSDAAFDHDELWTLLDKQKQAGKILHLGTSIGSNDNLHQTEASSKVGSEAIQVVYNRLDRVPENRVFPSCERQGLGVLARVPLASGYLSGKYKPGAVFGETDVRHRHDPENTRRKLEEVEEIRRNELPEGVDMAQWALAWCLKNPIVSTVIPGCKNPAQVEANAAAAELEI</sequence>
<evidence type="ECO:0000313" key="4">
    <source>
        <dbReference type="Proteomes" id="UP001139534"/>
    </source>
</evidence>
<evidence type="ECO:0000256" key="1">
    <source>
        <dbReference type="ARBA" id="ARBA00023002"/>
    </source>
</evidence>
<dbReference type="SUPFAM" id="SSF51430">
    <property type="entry name" value="NAD(P)-linked oxidoreductase"/>
    <property type="match status" value="1"/>
</dbReference>
<feature type="domain" description="NADP-dependent oxidoreductase" evidence="2">
    <location>
        <begin position="16"/>
        <end position="296"/>
    </location>
</feature>
<dbReference type="CDD" id="cd19086">
    <property type="entry name" value="AKR_AKR11C1"/>
    <property type="match status" value="1"/>
</dbReference>
<evidence type="ECO:0000259" key="2">
    <source>
        <dbReference type="Pfam" id="PF00248"/>
    </source>
</evidence>